<proteinExistence type="predicted"/>
<dbReference type="OrthoDB" id="6772220at2759"/>
<organism evidence="1 2">
    <name type="scientific">Holothuria leucospilota</name>
    <name type="common">Black long sea cucumber</name>
    <name type="synonym">Mertensiothuria leucospilota</name>
    <dbReference type="NCBI Taxonomy" id="206669"/>
    <lineage>
        <taxon>Eukaryota</taxon>
        <taxon>Metazoa</taxon>
        <taxon>Echinodermata</taxon>
        <taxon>Eleutherozoa</taxon>
        <taxon>Echinozoa</taxon>
        <taxon>Holothuroidea</taxon>
        <taxon>Aspidochirotacea</taxon>
        <taxon>Aspidochirotida</taxon>
        <taxon>Holothuriidae</taxon>
        <taxon>Holothuria</taxon>
    </lineage>
</organism>
<comment type="caution">
    <text evidence="1">The sequence shown here is derived from an EMBL/GenBank/DDBJ whole genome shotgun (WGS) entry which is preliminary data.</text>
</comment>
<gene>
    <name evidence="1" type="ORF">HOLleu_02703</name>
</gene>
<dbReference type="Proteomes" id="UP001152320">
    <property type="component" value="Chromosome 1"/>
</dbReference>
<evidence type="ECO:0000313" key="1">
    <source>
        <dbReference type="EMBL" id="KAJ8049798.1"/>
    </source>
</evidence>
<dbReference type="PANTHER" id="PTHR47018">
    <property type="entry name" value="CXC DOMAIN-CONTAINING PROTEIN-RELATED"/>
    <property type="match status" value="1"/>
</dbReference>
<name>A0A9Q1HLK0_HOLLE</name>
<dbReference type="PANTHER" id="PTHR47018:SF3">
    <property type="entry name" value="MYCBP-ASSOCIATED PROTEIN"/>
    <property type="match status" value="1"/>
</dbReference>
<sequence>MESFEMFTRVDCFLEMEFSNFKEESKPRSRLFAFRNDYIDMILLLLQFLRAEPLGDWLLHLSVTAAITPHFFAFDRPTYSKWLPFYLADMNNLPQSHPIAHQEFIDSSKSFSELLWKYIL</sequence>
<accession>A0A9Q1HLK0</accession>
<protein>
    <submittedName>
        <fullName evidence="1">Uncharacterized protein</fullName>
    </submittedName>
</protein>
<evidence type="ECO:0000313" key="2">
    <source>
        <dbReference type="Proteomes" id="UP001152320"/>
    </source>
</evidence>
<reference evidence="1" key="1">
    <citation type="submission" date="2021-10" db="EMBL/GenBank/DDBJ databases">
        <title>Tropical sea cucumber genome reveals ecological adaptation and Cuvierian tubules defense mechanism.</title>
        <authorList>
            <person name="Chen T."/>
        </authorList>
    </citation>
    <scope>NUCLEOTIDE SEQUENCE</scope>
    <source>
        <strain evidence="1">Nanhai2018</strain>
        <tissue evidence="1">Muscle</tissue>
    </source>
</reference>
<dbReference type="AlphaFoldDB" id="A0A9Q1HLK0"/>
<keyword evidence="2" id="KW-1185">Reference proteome</keyword>
<dbReference type="EMBL" id="JAIZAY010000001">
    <property type="protein sequence ID" value="KAJ8049798.1"/>
    <property type="molecule type" value="Genomic_DNA"/>
</dbReference>